<keyword evidence="3" id="KW-0804">Transcription</keyword>
<dbReference type="AlphaFoldDB" id="A0A4R1J876"/>
<keyword evidence="2" id="KW-0238">DNA-binding</keyword>
<dbReference type="InterPro" id="IPR036390">
    <property type="entry name" value="WH_DNA-bd_sf"/>
</dbReference>
<proteinExistence type="predicted"/>
<sequence>MRKDRHQQMYQQMLKAIVEHQLPPGLRLPEDRLATTFEISRTGVRKVLQRLALEKFVTIEPNKGAHVSEPSVEEAIQVIDSRIMLEPLLLEAVIAHWNESAKCRLQQLIDVEHQARHADDLAEQIDLTAQFHIELASLSGNQVMADFVQQLAYRSSLVVAVYGSRRSVGCDCGDHQELLTLLDEQQVAPSIQWMRGHLQAIKASLNFATSHDRDVDFTRIFTPLS</sequence>
<dbReference type="InterPro" id="IPR008920">
    <property type="entry name" value="TF_FadR/GntR_C"/>
</dbReference>
<name>A0A4R1J876_9GAMM</name>
<dbReference type="GO" id="GO:0003700">
    <property type="term" value="F:DNA-binding transcription factor activity"/>
    <property type="evidence" value="ECO:0007669"/>
    <property type="project" value="InterPro"/>
</dbReference>
<evidence type="ECO:0000256" key="3">
    <source>
        <dbReference type="ARBA" id="ARBA00023163"/>
    </source>
</evidence>
<evidence type="ECO:0000259" key="4">
    <source>
        <dbReference type="PROSITE" id="PS50949"/>
    </source>
</evidence>
<accession>A0A4R1J876</accession>
<dbReference type="PANTHER" id="PTHR43537">
    <property type="entry name" value="TRANSCRIPTIONAL REGULATOR, GNTR FAMILY"/>
    <property type="match status" value="1"/>
</dbReference>
<reference evidence="5 6" key="1">
    <citation type="submission" date="2019-03" db="EMBL/GenBank/DDBJ databases">
        <title>Genomic Encyclopedia of Type Strains, Phase IV (KMG-IV): sequencing the most valuable type-strain genomes for metagenomic binning, comparative biology and taxonomic classification.</title>
        <authorList>
            <person name="Goeker M."/>
        </authorList>
    </citation>
    <scope>NUCLEOTIDE SEQUENCE [LARGE SCALE GENOMIC DNA]</scope>
    <source>
        <strain evidence="5 6">DSM 18577</strain>
    </source>
</reference>
<dbReference type="OrthoDB" id="5243844at2"/>
<dbReference type="PANTHER" id="PTHR43537:SF53">
    <property type="entry name" value="HTH-TYPE TRANSCRIPTIONAL REPRESSOR NANR"/>
    <property type="match status" value="1"/>
</dbReference>
<gene>
    <name evidence="5" type="ORF">EV690_3340</name>
</gene>
<dbReference type="SUPFAM" id="SSF46785">
    <property type="entry name" value="Winged helix' DNA-binding domain"/>
    <property type="match status" value="1"/>
</dbReference>
<protein>
    <submittedName>
        <fullName evidence="5">GntR family transcriptional regulator</fullName>
    </submittedName>
</protein>
<evidence type="ECO:0000256" key="2">
    <source>
        <dbReference type="ARBA" id="ARBA00023125"/>
    </source>
</evidence>
<dbReference type="Proteomes" id="UP000295565">
    <property type="component" value="Unassembled WGS sequence"/>
</dbReference>
<dbReference type="SUPFAM" id="SSF48008">
    <property type="entry name" value="GntR ligand-binding domain-like"/>
    <property type="match status" value="1"/>
</dbReference>
<dbReference type="PROSITE" id="PS50949">
    <property type="entry name" value="HTH_GNTR"/>
    <property type="match status" value="1"/>
</dbReference>
<evidence type="ECO:0000313" key="6">
    <source>
        <dbReference type="Proteomes" id="UP000295565"/>
    </source>
</evidence>
<dbReference type="GO" id="GO:0003677">
    <property type="term" value="F:DNA binding"/>
    <property type="evidence" value="ECO:0007669"/>
    <property type="project" value="UniProtKB-KW"/>
</dbReference>
<feature type="domain" description="HTH gntR-type" evidence="4">
    <location>
        <begin position="3"/>
        <end position="70"/>
    </location>
</feature>
<keyword evidence="6" id="KW-1185">Reference proteome</keyword>
<dbReference type="Pfam" id="PF07729">
    <property type="entry name" value="FCD"/>
    <property type="match status" value="1"/>
</dbReference>
<dbReference type="Pfam" id="PF00392">
    <property type="entry name" value="GntR"/>
    <property type="match status" value="1"/>
</dbReference>
<evidence type="ECO:0000313" key="5">
    <source>
        <dbReference type="EMBL" id="TCK46752.1"/>
    </source>
</evidence>
<keyword evidence="1" id="KW-0805">Transcription regulation</keyword>
<organism evidence="5 6">
    <name type="scientific">Celerinatantimonas diazotrophica</name>
    <dbReference type="NCBI Taxonomy" id="412034"/>
    <lineage>
        <taxon>Bacteria</taxon>
        <taxon>Pseudomonadati</taxon>
        <taxon>Pseudomonadota</taxon>
        <taxon>Gammaproteobacteria</taxon>
        <taxon>Celerinatantimonadaceae</taxon>
        <taxon>Celerinatantimonas</taxon>
    </lineage>
</organism>
<dbReference type="EMBL" id="SMGD01000017">
    <property type="protein sequence ID" value="TCK46752.1"/>
    <property type="molecule type" value="Genomic_DNA"/>
</dbReference>
<dbReference type="CDD" id="cd07377">
    <property type="entry name" value="WHTH_GntR"/>
    <property type="match status" value="1"/>
</dbReference>
<dbReference type="InterPro" id="IPR000524">
    <property type="entry name" value="Tscrpt_reg_HTH_GntR"/>
</dbReference>
<dbReference type="SMART" id="SM00895">
    <property type="entry name" value="FCD"/>
    <property type="match status" value="1"/>
</dbReference>
<dbReference type="Gene3D" id="1.10.10.10">
    <property type="entry name" value="Winged helix-like DNA-binding domain superfamily/Winged helix DNA-binding domain"/>
    <property type="match status" value="1"/>
</dbReference>
<comment type="caution">
    <text evidence="5">The sequence shown here is derived from an EMBL/GenBank/DDBJ whole genome shotgun (WGS) entry which is preliminary data.</text>
</comment>
<dbReference type="InterPro" id="IPR036388">
    <property type="entry name" value="WH-like_DNA-bd_sf"/>
</dbReference>
<dbReference type="Gene3D" id="1.20.120.530">
    <property type="entry name" value="GntR ligand-binding domain-like"/>
    <property type="match status" value="1"/>
</dbReference>
<evidence type="ECO:0000256" key="1">
    <source>
        <dbReference type="ARBA" id="ARBA00023015"/>
    </source>
</evidence>
<dbReference type="SMART" id="SM00345">
    <property type="entry name" value="HTH_GNTR"/>
    <property type="match status" value="1"/>
</dbReference>
<dbReference type="InterPro" id="IPR011711">
    <property type="entry name" value="GntR_C"/>
</dbReference>
<dbReference type="RefSeq" id="WP_131914079.1">
    <property type="nucleotide sequence ID" value="NZ_OU594967.1"/>
</dbReference>